<feature type="domain" description="Helicase C-terminal" evidence="14">
    <location>
        <begin position="612"/>
        <end position="787"/>
    </location>
</feature>
<evidence type="ECO:0000256" key="6">
    <source>
        <dbReference type="ARBA" id="ARBA00022806"/>
    </source>
</evidence>
<gene>
    <name evidence="15" type="ORF">FGO68_gene10396</name>
</gene>
<dbReference type="GO" id="GO:0008380">
    <property type="term" value="P:RNA splicing"/>
    <property type="evidence" value="ECO:0007669"/>
    <property type="project" value="UniProtKB-KW"/>
</dbReference>
<keyword evidence="3" id="KW-0507">mRNA processing</keyword>
<evidence type="ECO:0000256" key="2">
    <source>
        <dbReference type="ARBA" id="ARBA00012552"/>
    </source>
</evidence>
<dbReference type="Pfam" id="PF04408">
    <property type="entry name" value="WHD_HA2"/>
    <property type="match status" value="1"/>
</dbReference>
<dbReference type="InterPro" id="IPR001650">
    <property type="entry name" value="Helicase_C-like"/>
</dbReference>
<proteinExistence type="predicted"/>
<dbReference type="FunFam" id="3.40.50.300:FF:000726">
    <property type="entry name" value="Pre-mRNA-splicing factor ATP-dependent RNA helicase"/>
    <property type="match status" value="1"/>
</dbReference>
<dbReference type="Pfam" id="PF00271">
    <property type="entry name" value="Helicase_C"/>
    <property type="match status" value="1"/>
</dbReference>
<dbReference type="PROSITE" id="PS51192">
    <property type="entry name" value="HELICASE_ATP_BIND_1"/>
    <property type="match status" value="1"/>
</dbReference>
<evidence type="ECO:0000256" key="12">
    <source>
        <dbReference type="SAM" id="MobiDB-lite"/>
    </source>
</evidence>
<feature type="coiled-coil region" evidence="11">
    <location>
        <begin position="244"/>
        <end position="311"/>
    </location>
</feature>
<dbReference type="GO" id="GO:0003724">
    <property type="term" value="F:RNA helicase activity"/>
    <property type="evidence" value="ECO:0007669"/>
    <property type="project" value="UniProtKB-EC"/>
</dbReference>
<organism evidence="15 16">
    <name type="scientific">Halteria grandinella</name>
    <dbReference type="NCBI Taxonomy" id="5974"/>
    <lineage>
        <taxon>Eukaryota</taxon>
        <taxon>Sar</taxon>
        <taxon>Alveolata</taxon>
        <taxon>Ciliophora</taxon>
        <taxon>Intramacronucleata</taxon>
        <taxon>Spirotrichea</taxon>
        <taxon>Stichotrichia</taxon>
        <taxon>Sporadotrichida</taxon>
        <taxon>Halteriidae</taxon>
        <taxon>Halteria</taxon>
    </lineage>
</organism>
<dbReference type="Pfam" id="PF21010">
    <property type="entry name" value="HA2_C"/>
    <property type="match status" value="1"/>
</dbReference>
<evidence type="ECO:0000313" key="15">
    <source>
        <dbReference type="EMBL" id="TNV84818.1"/>
    </source>
</evidence>
<evidence type="ECO:0000256" key="4">
    <source>
        <dbReference type="ARBA" id="ARBA00022741"/>
    </source>
</evidence>
<dbReference type="InterPro" id="IPR049945">
    <property type="entry name" value="AAA_22"/>
</dbReference>
<evidence type="ECO:0000313" key="16">
    <source>
        <dbReference type="Proteomes" id="UP000785679"/>
    </source>
</evidence>
<dbReference type="InterPro" id="IPR048333">
    <property type="entry name" value="HA2_WH"/>
</dbReference>
<dbReference type="PANTHER" id="PTHR18934">
    <property type="entry name" value="ATP-DEPENDENT RNA HELICASE"/>
    <property type="match status" value="1"/>
</dbReference>
<dbReference type="InterPro" id="IPR007502">
    <property type="entry name" value="Helicase-assoc_dom"/>
</dbReference>
<evidence type="ECO:0000256" key="11">
    <source>
        <dbReference type="SAM" id="Coils"/>
    </source>
</evidence>
<dbReference type="Proteomes" id="UP000785679">
    <property type="component" value="Unassembled WGS sequence"/>
</dbReference>
<dbReference type="SMART" id="SM00487">
    <property type="entry name" value="DEXDc"/>
    <property type="match status" value="1"/>
</dbReference>
<feature type="domain" description="Helicase ATP-binding" evidence="13">
    <location>
        <begin position="426"/>
        <end position="589"/>
    </location>
</feature>
<dbReference type="SUPFAM" id="SSF52540">
    <property type="entry name" value="P-loop containing nucleoside triphosphate hydrolases"/>
    <property type="match status" value="1"/>
</dbReference>
<sequence length="1060" mass="122026">MSAWVSDQLHHLLGVSDVTTEKFIMSLAQKAKSSTDIFDKLLDSEFPANQDTRVFANQLFEKFGTQKKQEPIPDYKLKELEAIQKRRKNESYQLVDEDHLSEDNSDKEEIDPKQAKFFEDLEKIKNQRIQLESYKSSAEVPDQLNKREDKELKKMMKEKDKLERDAMIARMLEKDKEQAEKKKIGGVVENSQIAAMSEKERLDMIPELRKVSRQKYLELREEQQLDLFKRKIEDEYRIFGDQPLTEIERRLNELNQRLYSLAEKRRQKETKSEIYRMPDAYEDEDGHQNKDKRMAAALKRYEEEKKTLTEQEQWEVDQQKKAAAFFGTKKLSKDQKNYELLLENQVDFIQSTILAGIVDNKSNKLKNKLKKKNKESESEGSDSSSEIADIDMKEADKLLTPEEKARLEMQQGRDSLPVFPYRDDLLKAIRDHQVIIIVGETGSGKTTQIPQYLHEIGYTRFGKIGVTQPRRVAAMSVAARVAQEMNVKLGHEVGYSIRFEDCTSDKTLLKYMTDGMLLREFLGDPKLTGYTCLMIDEAHERTLHTDILFGLVKDVARYRKDLKLLISSATLDAEKFSDYFDGAPIFKIPGRRYPVDIYYTKSPEADYVEAAVITALQIHVTQPAGDILIFLTGQEEIETCQEMLQQRTRGLGTKIAELIICPIYATLPSDMQAKIFEPTPPGARKVVIATNIAETSLTINGIIYVIDCGFAKQTSYNPRTGMESLIVTPISKASANQRAGRAGRVAPGKCFRLYTVFSYQQELDETTIPEIQRTNLGNVVLMLKSLGINDLIHFDFMDPPPAETLIRALEQLYALGALNDEGDLTKLGRRMAEFPLDPMLSKSVIQAEAYKCVDQALTVCCMLSVGNSIFYRPKEKAIHADNARKNFFRPGGDHMTLLNVFEQWKETNYSTNWCFENFIQMRSMKRARDIKEQLVELCKRVEIDYADEKLSTIDDELYTNVRKAFASGFFYNTAKLSKSGNYKTLKNQHTVHIHPSSSMFETLPKWVIYHELVFTTKEFMRNIIEITPEWLLEIAPHYYKKSDIMEEEGKKKVKMPGTAK</sequence>
<dbReference type="GO" id="GO:0071006">
    <property type="term" value="C:U2-type catalytic step 1 spliceosome"/>
    <property type="evidence" value="ECO:0007669"/>
    <property type="project" value="UniProtKB-ARBA"/>
</dbReference>
<keyword evidence="11" id="KW-0175">Coiled coil</keyword>
<dbReference type="SMART" id="SM00490">
    <property type="entry name" value="HELICc"/>
    <property type="match status" value="1"/>
</dbReference>
<keyword evidence="6" id="KW-0347">Helicase</keyword>
<comment type="subcellular location">
    <subcellularLocation>
        <location evidence="1">Nucleus</location>
    </subcellularLocation>
</comment>
<dbReference type="EMBL" id="RRYP01002394">
    <property type="protein sequence ID" value="TNV84818.1"/>
    <property type="molecule type" value="Genomic_DNA"/>
</dbReference>
<evidence type="ECO:0000256" key="3">
    <source>
        <dbReference type="ARBA" id="ARBA00022664"/>
    </source>
</evidence>
<keyword evidence="16" id="KW-1185">Reference proteome</keyword>
<dbReference type="GO" id="GO:0005524">
    <property type="term" value="F:ATP binding"/>
    <property type="evidence" value="ECO:0007669"/>
    <property type="project" value="UniProtKB-KW"/>
</dbReference>
<evidence type="ECO:0000256" key="5">
    <source>
        <dbReference type="ARBA" id="ARBA00022801"/>
    </source>
</evidence>
<name>A0A8J8P043_HALGN</name>
<evidence type="ECO:0000256" key="9">
    <source>
        <dbReference type="ARBA" id="ARBA00023242"/>
    </source>
</evidence>
<evidence type="ECO:0000256" key="7">
    <source>
        <dbReference type="ARBA" id="ARBA00022840"/>
    </source>
</evidence>
<dbReference type="GO" id="GO:0016887">
    <property type="term" value="F:ATP hydrolysis activity"/>
    <property type="evidence" value="ECO:0007669"/>
    <property type="project" value="InterPro"/>
</dbReference>
<dbReference type="PROSITE" id="PS51194">
    <property type="entry name" value="HELICASE_CTER"/>
    <property type="match status" value="1"/>
</dbReference>
<accession>A0A8J8P043</accession>
<comment type="catalytic activity">
    <reaction evidence="10">
        <text>ATP + H2O = ADP + phosphate + H(+)</text>
        <dbReference type="Rhea" id="RHEA:13065"/>
        <dbReference type="ChEBI" id="CHEBI:15377"/>
        <dbReference type="ChEBI" id="CHEBI:15378"/>
        <dbReference type="ChEBI" id="CHEBI:30616"/>
        <dbReference type="ChEBI" id="CHEBI:43474"/>
        <dbReference type="ChEBI" id="CHEBI:456216"/>
        <dbReference type="EC" id="3.6.4.13"/>
    </reaction>
</comment>
<dbReference type="Gene3D" id="1.20.120.1080">
    <property type="match status" value="1"/>
</dbReference>
<dbReference type="InterPro" id="IPR011709">
    <property type="entry name" value="DEAD-box_helicase_OB_fold"/>
</dbReference>
<keyword evidence="4" id="KW-0547">Nucleotide-binding</keyword>
<dbReference type="Gene3D" id="3.40.50.300">
    <property type="entry name" value="P-loop containing nucleotide triphosphate hydrolases"/>
    <property type="match status" value="2"/>
</dbReference>
<feature type="coiled-coil region" evidence="11">
    <location>
        <begin position="145"/>
        <end position="172"/>
    </location>
</feature>
<keyword evidence="9" id="KW-0539">Nucleus</keyword>
<reference evidence="15" key="1">
    <citation type="submission" date="2019-06" db="EMBL/GenBank/DDBJ databases">
        <authorList>
            <person name="Zheng W."/>
        </authorList>
    </citation>
    <scope>NUCLEOTIDE SEQUENCE</scope>
    <source>
        <strain evidence="15">QDHG01</strain>
    </source>
</reference>
<evidence type="ECO:0000256" key="10">
    <source>
        <dbReference type="ARBA" id="ARBA00047984"/>
    </source>
</evidence>
<evidence type="ECO:0000256" key="8">
    <source>
        <dbReference type="ARBA" id="ARBA00023187"/>
    </source>
</evidence>
<protein>
    <recommendedName>
        <fullName evidence="2">RNA helicase</fullName>
        <ecNumber evidence="2">3.6.4.13</ecNumber>
    </recommendedName>
</protein>
<dbReference type="InterPro" id="IPR014001">
    <property type="entry name" value="Helicase_ATP-bd"/>
</dbReference>
<dbReference type="CDD" id="cd18791">
    <property type="entry name" value="SF2_C_RHA"/>
    <property type="match status" value="1"/>
</dbReference>
<keyword evidence="8" id="KW-0508">mRNA splicing</keyword>
<dbReference type="Pfam" id="PF07717">
    <property type="entry name" value="OB_NTP_bind"/>
    <property type="match status" value="1"/>
</dbReference>
<dbReference type="PANTHER" id="PTHR18934:SF83">
    <property type="entry name" value="PRE-MRNA-SPLICING FACTOR ATP-DEPENDENT RNA HELICASE DHX16"/>
    <property type="match status" value="1"/>
</dbReference>
<dbReference type="GO" id="GO:0071013">
    <property type="term" value="C:catalytic step 2 spliceosome"/>
    <property type="evidence" value="ECO:0007669"/>
    <property type="project" value="TreeGrafter"/>
</dbReference>
<dbReference type="InterPro" id="IPR027417">
    <property type="entry name" value="P-loop_NTPase"/>
</dbReference>
<evidence type="ECO:0000259" key="14">
    <source>
        <dbReference type="PROSITE" id="PS51194"/>
    </source>
</evidence>
<dbReference type="SMART" id="SM00847">
    <property type="entry name" value="HA2"/>
    <property type="match status" value="1"/>
</dbReference>
<dbReference type="EC" id="3.6.4.13" evidence="2"/>
<dbReference type="FunFam" id="1.20.120.1080:FF:000001">
    <property type="entry name" value="Pre-mRNA-splicing factor ATP-dependent RNA helicase"/>
    <property type="match status" value="1"/>
</dbReference>
<dbReference type="GO" id="GO:0003723">
    <property type="term" value="F:RNA binding"/>
    <property type="evidence" value="ECO:0007669"/>
    <property type="project" value="TreeGrafter"/>
</dbReference>
<keyword evidence="7" id="KW-0067">ATP-binding</keyword>
<keyword evidence="5" id="KW-0378">Hydrolase</keyword>
<dbReference type="GO" id="GO:0006397">
    <property type="term" value="P:mRNA processing"/>
    <property type="evidence" value="ECO:0007669"/>
    <property type="project" value="UniProtKB-KW"/>
</dbReference>
<feature type="region of interest" description="Disordered" evidence="12">
    <location>
        <begin position="369"/>
        <end position="395"/>
    </location>
</feature>
<dbReference type="FunFam" id="3.40.50.300:FF:000007">
    <property type="entry name" value="Pre-mRNA-splicing factor ATP-dependent RNA helicase"/>
    <property type="match status" value="1"/>
</dbReference>
<dbReference type="Pfam" id="PF13401">
    <property type="entry name" value="AAA_22"/>
    <property type="match status" value="1"/>
</dbReference>
<comment type="caution">
    <text evidence="15">The sequence shown here is derived from an EMBL/GenBank/DDBJ whole genome shotgun (WGS) entry which is preliminary data.</text>
</comment>
<evidence type="ECO:0000256" key="1">
    <source>
        <dbReference type="ARBA" id="ARBA00004123"/>
    </source>
</evidence>
<dbReference type="AlphaFoldDB" id="A0A8J8P043"/>
<dbReference type="OrthoDB" id="10253254at2759"/>
<evidence type="ECO:0000259" key="13">
    <source>
        <dbReference type="PROSITE" id="PS51192"/>
    </source>
</evidence>